<evidence type="ECO:0000313" key="5">
    <source>
        <dbReference type="Proteomes" id="UP000000390"/>
    </source>
</evidence>
<dbReference type="SUPFAM" id="SSF48208">
    <property type="entry name" value="Six-hairpin glycosidases"/>
    <property type="match status" value="1"/>
</dbReference>
<dbReference type="eggNOG" id="arCOG08960">
    <property type="taxonomic scope" value="Archaea"/>
</dbReference>
<dbReference type="KEGG" id="hje:HacjB3_08405"/>
<protein>
    <submittedName>
        <fullName evidence="3">N-acylglucosamine 2-epimerase</fullName>
    </submittedName>
</protein>
<sequence length="403" mass="46186">METNVYRTREGLRHAFRDVLNFYYPDCLDTRVGGYVAQLDERAGYVYDSRSKHLVATARAINNFSLGTLADGPEWCRHAAEHGLRFLSTAHWDPEHEGYDWLLDERAPVDRTRFCYGHAFALLAGARVHQAGIPGGRAELDRAFSVLEKRFFEPERGLYADRASPDWAELSPYRGANANMHTLEALLAAGEATGEERFFERAIEVAERFTRELATETDGLLWEHYTESWKHDLSYNEDEPDHQFRPPGYQPGHHAEWAKLLILLAEHREEDWLTERAMELFDSAMELGWDGNHGGLYYTVEASGEPIVDEKYGWAHTEAIGASALLARYDSSYLEWYDRLWEYSAEHLINPRYGNWYERLTREGELPEPDHGPAVEPGYHPITNCWLAMGVLEDDPTALDADG</sequence>
<dbReference type="Gene3D" id="1.50.10.10">
    <property type="match status" value="1"/>
</dbReference>
<gene>
    <name evidence="3" type="ordered locus">HacjB3_08405</name>
    <name evidence="4" type="ORF">C497_14297</name>
</gene>
<dbReference type="GO" id="GO:0016853">
    <property type="term" value="F:isomerase activity"/>
    <property type="evidence" value="ECO:0007669"/>
    <property type="project" value="UniProtKB-KW"/>
</dbReference>
<dbReference type="HOGENOM" id="CLU_042253_1_0_2"/>
<organism evidence="3 5">
    <name type="scientific">Halalkalicoccus jeotgali (strain DSM 18796 / CECT 7217 / JCM 14584 / KCTC 4019 / B3)</name>
    <dbReference type="NCBI Taxonomy" id="795797"/>
    <lineage>
        <taxon>Archaea</taxon>
        <taxon>Methanobacteriati</taxon>
        <taxon>Methanobacteriota</taxon>
        <taxon>Stenosarchaea group</taxon>
        <taxon>Halobacteria</taxon>
        <taxon>Halobacteriales</taxon>
        <taxon>Halococcaceae</taxon>
        <taxon>Halalkalicoccus</taxon>
    </lineage>
</organism>
<dbReference type="EMBL" id="AOHV01000038">
    <property type="protein sequence ID" value="ELY34917.1"/>
    <property type="molecule type" value="Genomic_DNA"/>
</dbReference>
<dbReference type="Proteomes" id="UP000011645">
    <property type="component" value="Unassembled WGS sequence"/>
</dbReference>
<proteinExistence type="inferred from homology"/>
<dbReference type="OrthoDB" id="280630at2157"/>
<accession>D8J2V7</accession>
<evidence type="ECO:0000256" key="1">
    <source>
        <dbReference type="ARBA" id="ARBA00008558"/>
    </source>
</evidence>
<name>D8J2V7_HALJB</name>
<dbReference type="AlphaFoldDB" id="D8J2V7"/>
<dbReference type="RefSeq" id="WP_008417519.1">
    <property type="nucleotide sequence ID" value="NC_014297.1"/>
</dbReference>
<reference evidence="4 6" key="2">
    <citation type="journal article" date="2014" name="PLoS Genet.">
        <title>Phylogenetically driven sequencing of extremely halophilic archaea reveals strategies for static and dynamic osmo-response.</title>
        <authorList>
            <person name="Becker E.A."/>
            <person name="Seitzer P.M."/>
            <person name="Tritt A."/>
            <person name="Larsen D."/>
            <person name="Krusor M."/>
            <person name="Yao A.I."/>
            <person name="Wu D."/>
            <person name="Madern D."/>
            <person name="Eisen J.A."/>
            <person name="Darling A.E."/>
            <person name="Facciotti M.T."/>
        </authorList>
    </citation>
    <scope>NUCLEOTIDE SEQUENCE [LARGE SCALE GENOMIC DNA]</scope>
    <source>
        <strain evidence="4">B3</strain>
        <strain evidence="6">DSM 18796 / CECT 7217 / JCM 14584 / KCTC 4019 / B3</strain>
    </source>
</reference>
<dbReference type="Proteomes" id="UP000000390">
    <property type="component" value="Chromosome"/>
</dbReference>
<dbReference type="GO" id="GO:0005975">
    <property type="term" value="P:carbohydrate metabolic process"/>
    <property type="evidence" value="ECO:0007669"/>
    <property type="project" value="InterPro"/>
</dbReference>
<evidence type="ECO:0000256" key="2">
    <source>
        <dbReference type="ARBA" id="ARBA00023235"/>
    </source>
</evidence>
<comment type="similarity">
    <text evidence="1">Belongs to the N-acylglucosamine 2-epimerase family.</text>
</comment>
<dbReference type="InterPro" id="IPR008928">
    <property type="entry name" value="6-hairpin_glycosidase_sf"/>
</dbReference>
<dbReference type="PATRIC" id="fig|795797.18.peg.1672"/>
<dbReference type="GeneID" id="9419481"/>
<evidence type="ECO:0000313" key="4">
    <source>
        <dbReference type="EMBL" id="ELY34917.1"/>
    </source>
</evidence>
<dbReference type="PANTHER" id="PTHR15108">
    <property type="entry name" value="N-ACYLGLUCOSAMINE-2-EPIMERASE"/>
    <property type="match status" value="1"/>
</dbReference>
<dbReference type="STRING" id="795797.HacjB3_08405"/>
<dbReference type="InterPro" id="IPR010819">
    <property type="entry name" value="AGE/CE"/>
</dbReference>
<reference evidence="3 5" key="1">
    <citation type="journal article" date="2010" name="J. Bacteriol.">
        <title>Complete genome sequence of Halalkalicoccus jeotgali B3(T), an extremely halophilic archaeon.</title>
        <authorList>
            <person name="Roh S.W."/>
            <person name="Nam Y.D."/>
            <person name="Nam S.H."/>
            <person name="Choi S.H."/>
            <person name="Park H.S."/>
            <person name="Bae J.W."/>
        </authorList>
    </citation>
    <scope>NUCLEOTIDE SEQUENCE [LARGE SCALE GENOMIC DNA]</scope>
    <source>
        <strain evidence="3">B3</strain>
        <strain evidence="5">DSM 18796 / CECT 7217 / JCM 14584 / KCTC 4019 / B3</strain>
    </source>
</reference>
<keyword evidence="2" id="KW-0413">Isomerase</keyword>
<evidence type="ECO:0000313" key="6">
    <source>
        <dbReference type="Proteomes" id="UP000011645"/>
    </source>
</evidence>
<keyword evidence="6" id="KW-1185">Reference proteome</keyword>
<dbReference type="Pfam" id="PF07221">
    <property type="entry name" value="GlcNAc_2-epim"/>
    <property type="match status" value="1"/>
</dbReference>
<dbReference type="InterPro" id="IPR012341">
    <property type="entry name" value="6hp_glycosidase-like_sf"/>
</dbReference>
<evidence type="ECO:0000313" key="3">
    <source>
        <dbReference type="EMBL" id="ADJ15064.1"/>
    </source>
</evidence>
<dbReference type="EMBL" id="CP002062">
    <property type="protein sequence ID" value="ADJ15064.1"/>
    <property type="molecule type" value="Genomic_DNA"/>
</dbReference>